<proteinExistence type="predicted"/>
<name>A0ABP9TYA6_9RICK</name>
<evidence type="ECO:0000313" key="1">
    <source>
        <dbReference type="EMBL" id="GAA5252720.1"/>
    </source>
</evidence>
<dbReference type="Proteomes" id="UP001628124">
    <property type="component" value="Unassembled WGS sequence"/>
</dbReference>
<comment type="caution">
    <text evidence="1">The sequence shown here is derived from an EMBL/GenBank/DDBJ whole genome shotgun (WGS) entry which is preliminary data.</text>
</comment>
<protein>
    <submittedName>
        <fullName evidence="1">Uncharacterized protein</fullName>
    </submittedName>
</protein>
<reference evidence="1 2" key="1">
    <citation type="journal article" date="2024" name="Microbiol. Immunol.">
        <title>Discovery of a novel spotted fever group Rickettsia, 'Candidatus Rickettsia kedanie,' in unfed larval chigger mites, Leptotrombidium scutellare.</title>
        <authorList>
            <person name="Ogawa M."/>
            <person name="Matsutani M."/>
            <person name="Katayama T."/>
            <person name="Takada N."/>
            <person name="Noda S."/>
            <person name="Takahashi M."/>
            <person name="Kageyama D."/>
            <person name="Hanaoka N."/>
            <person name="Ebihara H."/>
        </authorList>
    </citation>
    <scope>NUCLEOTIDE SEQUENCE [LARGE SCALE GENOMIC DNA]</scope>
    <source>
        <strain evidence="1 2">KNCP2-13</strain>
    </source>
</reference>
<dbReference type="InterPro" id="IPR020168">
    <property type="entry name" value="Uncharacterised_RP363/RP364"/>
</dbReference>
<accession>A0ABP9TYA6</accession>
<sequence>MENANELMPDNDPNFVCHTPNHKVFQEILLLEAKCSGMKAKFNDKGELQSLDVKDITQEILDHYRILQEKFYHRRNSKDLIDSRIAQSINFLLYAPL</sequence>
<keyword evidence="2" id="KW-1185">Reference proteome</keyword>
<gene>
    <name evidence="1" type="ORF">KNCP2_10080</name>
</gene>
<evidence type="ECO:0000313" key="2">
    <source>
        <dbReference type="Proteomes" id="UP001628124"/>
    </source>
</evidence>
<dbReference type="Pfam" id="PF17422">
    <property type="entry name" value="DUF5410"/>
    <property type="match status" value="1"/>
</dbReference>
<dbReference type="EMBL" id="BAABMM010000036">
    <property type="protein sequence ID" value="GAA5252720.1"/>
    <property type="molecule type" value="Genomic_DNA"/>
</dbReference>
<organism evidence="1 2">
    <name type="scientific">Candidatus Rickettsia kedanie</name>
    <dbReference type="NCBI Taxonomy" id="3115352"/>
    <lineage>
        <taxon>Bacteria</taxon>
        <taxon>Pseudomonadati</taxon>
        <taxon>Pseudomonadota</taxon>
        <taxon>Alphaproteobacteria</taxon>
        <taxon>Rickettsiales</taxon>
        <taxon>Rickettsiaceae</taxon>
        <taxon>Rickettsieae</taxon>
        <taxon>Rickettsia</taxon>
        <taxon>spotted fever group</taxon>
    </lineage>
</organism>